<dbReference type="VEuPathDB" id="FungiDB:LEMA_P123680.1"/>
<keyword evidence="3" id="KW-1185">Reference proteome</keyword>
<feature type="compositionally biased region" description="Acidic residues" evidence="1">
    <location>
        <begin position="610"/>
        <end position="619"/>
    </location>
</feature>
<feature type="compositionally biased region" description="Low complexity" evidence="1">
    <location>
        <begin position="270"/>
        <end position="283"/>
    </location>
</feature>
<proteinExistence type="predicted"/>
<feature type="compositionally biased region" description="Pro residues" evidence="1">
    <location>
        <begin position="258"/>
        <end position="269"/>
    </location>
</feature>
<feature type="region of interest" description="Disordered" evidence="1">
    <location>
        <begin position="514"/>
        <end position="538"/>
    </location>
</feature>
<dbReference type="EMBL" id="FP929120">
    <property type="protein sequence ID" value="CBX94216.1"/>
    <property type="molecule type" value="Genomic_DNA"/>
</dbReference>
<dbReference type="STRING" id="985895.E4ZS36"/>
<feature type="region of interest" description="Disordered" evidence="1">
    <location>
        <begin position="230"/>
        <end position="291"/>
    </location>
</feature>
<sequence>MPTPSTGGKGANLERLQQQPGLHTPTLPSGLRLSALHFWNIHALEKNYYVRIPQVCIGIPCPPRHNRTYGHQVQFQLFCQTPEFRRQSGVWHSGLAEHPLRLSRVRASEATLSAVNSLVEPNIMAMDNTTLHTFLFIALLGSWDNFSRPYPLKLDARRGCNIWKGCFTFSDIICDGDLEEQSTRRDGLLKMGGTYWYYYKVDENEECHNPSEPSTTVCPLLPGQRLNVLEVPRERHSRSNSESSATFTRNPDDRYLTPVPPAALRPPPSLRSGSDSSSSYSMSPPSPWAPRSATYVPAERYLSPNVIRHARSASASPRMPSTPMFPDFKVLKEKLASKRSAARTRSSSKSKELEIGSPVLVSSTVSEDSLIPLSVYRPSRSHDAAATPATKMTRSIPSIRKQFSPLASNPVDPTLDGNSDISELAGHEQVPSRRRSHVPSTIIASEFQINQGRIRANSADTRRTQHYLFSNDPWLSSPKREEEFVDMDQIVEDDTPAAPTLQRHISHLHLPGVCQRPTSSHGHNRNASLRDSPLDKDLPALPRYITPAPLFACNFTSTLPDPSPIEFPASPALSTLDQHSEFEPSFHPKPRSHFSTWSRDSLVSSSPTSDDNDDDDDDAMVSPSLGSFTSSYAASPLGLTSNSFYPTSSPPLPAQPTTLPSPHTNNTSKSPRQNPTSLTHTPYLSPTPPQLDDLRISTFNSDFFALDTLLTSHNTSTSTSTPTSTNDTPIHPSTTTTPAAHRQATCFGLGFHYTLPAATDATASKATLRHSPRASRVSVGLGDEFAFLGGAVVV</sequence>
<feature type="compositionally biased region" description="Polar residues" evidence="1">
    <location>
        <begin position="516"/>
        <end position="529"/>
    </location>
</feature>
<dbReference type="AlphaFoldDB" id="E4ZS36"/>
<gene>
    <name evidence="2" type="ORF">LEMA_P123680.1</name>
</gene>
<dbReference type="InParanoid" id="E4ZS36"/>
<evidence type="ECO:0000256" key="1">
    <source>
        <dbReference type="SAM" id="MobiDB-lite"/>
    </source>
</evidence>
<organism evidence="3">
    <name type="scientific">Leptosphaeria maculans (strain JN3 / isolate v23.1.3 / race Av1-4-5-6-7-8)</name>
    <name type="common">Blackleg fungus</name>
    <name type="synonym">Phoma lingam</name>
    <dbReference type="NCBI Taxonomy" id="985895"/>
    <lineage>
        <taxon>Eukaryota</taxon>
        <taxon>Fungi</taxon>
        <taxon>Dikarya</taxon>
        <taxon>Ascomycota</taxon>
        <taxon>Pezizomycotina</taxon>
        <taxon>Dothideomycetes</taxon>
        <taxon>Pleosporomycetidae</taxon>
        <taxon>Pleosporales</taxon>
        <taxon>Pleosporineae</taxon>
        <taxon>Leptosphaeriaceae</taxon>
        <taxon>Plenodomus</taxon>
        <taxon>Plenodomus lingam/Leptosphaeria maculans species complex</taxon>
    </lineage>
</organism>
<feature type="compositionally biased region" description="Polar residues" evidence="1">
    <location>
        <begin position="655"/>
        <end position="684"/>
    </location>
</feature>
<dbReference type="PANTHER" id="PTHR40625">
    <property type="entry name" value="GTP-BINDING PROTEIN ESDC-RELATED"/>
    <property type="match status" value="1"/>
</dbReference>
<dbReference type="HOGENOM" id="CLU_416880_0_0_1"/>
<evidence type="ECO:0000313" key="2">
    <source>
        <dbReference type="EMBL" id="CBX94216.1"/>
    </source>
</evidence>
<feature type="region of interest" description="Disordered" evidence="1">
    <location>
        <begin position="714"/>
        <end position="739"/>
    </location>
</feature>
<protein>
    <submittedName>
        <fullName evidence="2">Uncharacterized protein</fullName>
    </submittedName>
</protein>
<dbReference type="PANTHER" id="PTHR40625:SF1">
    <property type="entry name" value="AMP-ACTIVATED PROTEIN KINASE GLYCOGEN-BINDING DOMAIN-CONTAINING PROTEIN"/>
    <property type="match status" value="1"/>
</dbReference>
<dbReference type="OMA" id="WKGCFTF"/>
<evidence type="ECO:0000313" key="3">
    <source>
        <dbReference type="Proteomes" id="UP000002668"/>
    </source>
</evidence>
<dbReference type="eggNOG" id="ENOG502SGBF">
    <property type="taxonomic scope" value="Eukaryota"/>
</dbReference>
<feature type="region of interest" description="Disordered" evidence="1">
    <location>
        <begin position="644"/>
        <end position="692"/>
    </location>
</feature>
<name>E4ZS36_LEPMJ</name>
<feature type="region of interest" description="Disordered" evidence="1">
    <location>
        <begin position="1"/>
        <end position="24"/>
    </location>
</feature>
<feature type="compositionally biased region" description="Polar residues" evidence="1">
    <location>
        <begin position="593"/>
        <end position="609"/>
    </location>
</feature>
<dbReference type="Proteomes" id="UP000002668">
    <property type="component" value="Genome"/>
</dbReference>
<feature type="region of interest" description="Disordered" evidence="1">
    <location>
        <begin position="579"/>
        <end position="623"/>
    </location>
</feature>
<reference evidence="3" key="1">
    <citation type="journal article" date="2011" name="Nat. Commun.">
        <title>Effector diversification within compartments of the Leptosphaeria maculans genome affected by Repeat-Induced Point mutations.</title>
        <authorList>
            <person name="Rouxel T."/>
            <person name="Grandaubert J."/>
            <person name="Hane J.K."/>
            <person name="Hoede C."/>
            <person name="van de Wouw A.P."/>
            <person name="Couloux A."/>
            <person name="Dominguez V."/>
            <person name="Anthouard V."/>
            <person name="Bally P."/>
            <person name="Bourras S."/>
            <person name="Cozijnsen A.J."/>
            <person name="Ciuffetti L.M."/>
            <person name="Degrave A."/>
            <person name="Dilmaghani A."/>
            <person name="Duret L."/>
            <person name="Fudal I."/>
            <person name="Goodwin S.B."/>
            <person name="Gout L."/>
            <person name="Glaser N."/>
            <person name="Linglin J."/>
            <person name="Kema G.H.J."/>
            <person name="Lapalu N."/>
            <person name="Lawrence C.B."/>
            <person name="May K."/>
            <person name="Meyer M."/>
            <person name="Ollivier B."/>
            <person name="Poulain J."/>
            <person name="Schoch C.L."/>
            <person name="Simon A."/>
            <person name="Spatafora J.W."/>
            <person name="Stachowiak A."/>
            <person name="Turgeon B.G."/>
            <person name="Tyler B.M."/>
            <person name="Vincent D."/>
            <person name="Weissenbach J."/>
            <person name="Amselem J."/>
            <person name="Quesneville H."/>
            <person name="Oliver R.P."/>
            <person name="Wincker P."/>
            <person name="Balesdent M.-H."/>
            <person name="Howlett B.J."/>
        </authorList>
    </citation>
    <scope>NUCLEOTIDE SEQUENCE [LARGE SCALE GENOMIC DNA]</scope>
    <source>
        <strain evidence="3">JN3 / isolate v23.1.3 / race Av1-4-5-6-7-8</strain>
    </source>
</reference>
<accession>E4ZS36</accession>
<dbReference type="OrthoDB" id="5422351at2759"/>
<feature type="compositionally biased region" description="Low complexity" evidence="1">
    <location>
        <begin position="714"/>
        <end position="729"/>
    </location>
</feature>